<dbReference type="Proteomes" id="UP001255856">
    <property type="component" value="Unassembled WGS sequence"/>
</dbReference>
<dbReference type="GO" id="GO:0008017">
    <property type="term" value="F:microtubule binding"/>
    <property type="evidence" value="ECO:0007669"/>
    <property type="project" value="InterPro"/>
</dbReference>
<dbReference type="Pfam" id="PF00225">
    <property type="entry name" value="Kinesin"/>
    <property type="match status" value="1"/>
</dbReference>
<dbReference type="PROSITE" id="PS50067">
    <property type="entry name" value="KINESIN_MOTOR_2"/>
    <property type="match status" value="1"/>
</dbReference>
<evidence type="ECO:0000256" key="2">
    <source>
        <dbReference type="PROSITE-ProRule" id="PRU00283"/>
    </source>
</evidence>
<dbReference type="EMBL" id="JASFZW010000007">
    <property type="protein sequence ID" value="KAK2077189.1"/>
    <property type="molecule type" value="Genomic_DNA"/>
</dbReference>
<dbReference type="PANTHER" id="PTHR47972">
    <property type="entry name" value="KINESIN-LIKE PROTEIN KLP-3"/>
    <property type="match status" value="1"/>
</dbReference>
<dbReference type="Gene3D" id="1.20.58.1980">
    <property type="match status" value="1"/>
</dbReference>
<dbReference type="PANTHER" id="PTHR47972:SF28">
    <property type="entry name" value="KINESIN-LIKE PROTEIN KLP-3"/>
    <property type="match status" value="1"/>
</dbReference>
<dbReference type="GO" id="GO:0003777">
    <property type="term" value="F:microtubule motor activity"/>
    <property type="evidence" value="ECO:0007669"/>
    <property type="project" value="InterPro"/>
</dbReference>
<dbReference type="GO" id="GO:0015630">
    <property type="term" value="C:microtubule cytoskeleton"/>
    <property type="evidence" value="ECO:0007669"/>
    <property type="project" value="TreeGrafter"/>
</dbReference>
<comment type="similarity">
    <text evidence="2">Belongs to the TRAFAC class myosin-kinesin ATPase superfamily. Kinesin family.</text>
</comment>
<evidence type="ECO:0000259" key="3">
    <source>
        <dbReference type="PROSITE" id="PS50067"/>
    </source>
</evidence>
<keyword evidence="5" id="KW-1185">Reference proteome</keyword>
<feature type="domain" description="Kinesin motor" evidence="3">
    <location>
        <begin position="1"/>
        <end position="67"/>
    </location>
</feature>
<dbReference type="InterPro" id="IPR001752">
    <property type="entry name" value="Kinesin_motor_dom"/>
</dbReference>
<proteinExistence type="inferred from homology"/>
<accession>A0AAD9MGL6</accession>
<dbReference type="SUPFAM" id="SSF52540">
    <property type="entry name" value="P-loop containing nucleoside triphosphate hydrolases"/>
    <property type="match status" value="1"/>
</dbReference>
<organism evidence="4 5">
    <name type="scientific">Prototheca wickerhamii</name>
    <dbReference type="NCBI Taxonomy" id="3111"/>
    <lineage>
        <taxon>Eukaryota</taxon>
        <taxon>Viridiplantae</taxon>
        <taxon>Chlorophyta</taxon>
        <taxon>core chlorophytes</taxon>
        <taxon>Trebouxiophyceae</taxon>
        <taxon>Chlorellales</taxon>
        <taxon>Chlorellaceae</taxon>
        <taxon>Prototheca</taxon>
    </lineage>
</organism>
<dbReference type="InterPro" id="IPR027640">
    <property type="entry name" value="Kinesin-like_fam"/>
</dbReference>
<comment type="caution">
    <text evidence="2">Lacks conserved residue(s) required for the propagation of feature annotation.</text>
</comment>
<dbReference type="InterPro" id="IPR027417">
    <property type="entry name" value="P-loop_NTPase"/>
</dbReference>
<gene>
    <name evidence="4" type="ORF">QBZ16_004823</name>
</gene>
<keyword evidence="1" id="KW-0505">Motor protein</keyword>
<evidence type="ECO:0000256" key="1">
    <source>
        <dbReference type="ARBA" id="ARBA00023175"/>
    </source>
</evidence>
<dbReference type="AlphaFoldDB" id="A0AAD9MGL6"/>
<name>A0AAD9MGL6_PROWI</name>
<sequence length="84" mass="8768">MHSDVIAALMAGEKHVPFRNSKLTHLLQGSLTAASSKALMFVHVAPEAASTQETLCTLRFGAKAAAVQLGGPKRNVRGLIAASD</sequence>
<evidence type="ECO:0000313" key="5">
    <source>
        <dbReference type="Proteomes" id="UP001255856"/>
    </source>
</evidence>
<protein>
    <recommendedName>
        <fullName evidence="3">Kinesin motor domain-containing protein</fullName>
    </recommendedName>
</protein>
<reference evidence="4" key="1">
    <citation type="submission" date="2021-01" db="EMBL/GenBank/DDBJ databases">
        <authorList>
            <person name="Eckstrom K.M.E."/>
        </authorList>
    </citation>
    <scope>NUCLEOTIDE SEQUENCE</scope>
    <source>
        <strain evidence="4">UVCC 0001</strain>
    </source>
</reference>
<evidence type="ECO:0000313" key="4">
    <source>
        <dbReference type="EMBL" id="KAK2077189.1"/>
    </source>
</evidence>
<dbReference type="GO" id="GO:0005524">
    <property type="term" value="F:ATP binding"/>
    <property type="evidence" value="ECO:0007669"/>
    <property type="project" value="InterPro"/>
</dbReference>
<comment type="caution">
    <text evidence="4">The sequence shown here is derived from an EMBL/GenBank/DDBJ whole genome shotgun (WGS) entry which is preliminary data.</text>
</comment>
<dbReference type="GO" id="GO:0007018">
    <property type="term" value="P:microtubule-based movement"/>
    <property type="evidence" value="ECO:0007669"/>
    <property type="project" value="InterPro"/>
</dbReference>